<protein>
    <submittedName>
        <fullName evidence="2">Uncharacterized protein</fullName>
    </submittedName>
</protein>
<reference evidence="2 3" key="1">
    <citation type="submission" date="2020-05" db="EMBL/GenBank/DDBJ databases">
        <title>Complete genome sequence of Alicycliphilus denitrificans DP3.</title>
        <authorList>
            <person name="Chen X."/>
        </authorList>
    </citation>
    <scope>NUCLEOTIDE SEQUENCE [LARGE SCALE GENOMIC DNA]</scope>
    <source>
        <strain evidence="2 3">DP3</strain>
    </source>
</reference>
<evidence type="ECO:0000313" key="2">
    <source>
        <dbReference type="EMBL" id="QKD44477.1"/>
    </source>
</evidence>
<sequence length="73" mass="7658">MKSLLDQIGLERAHALMAEATYKAIAKAHAHGLAVTVSIDGELRRVQPGGHAAPMTIQDGREKAADAHGDSSN</sequence>
<dbReference type="Proteomes" id="UP000500755">
    <property type="component" value="Chromosome"/>
</dbReference>
<name>A0A858ZUN8_9BURK</name>
<feature type="region of interest" description="Disordered" evidence="1">
    <location>
        <begin position="49"/>
        <end position="73"/>
    </location>
</feature>
<gene>
    <name evidence="2" type="ORF">HF896_12935</name>
</gene>
<evidence type="ECO:0000256" key="1">
    <source>
        <dbReference type="SAM" id="MobiDB-lite"/>
    </source>
</evidence>
<feature type="compositionally biased region" description="Basic and acidic residues" evidence="1">
    <location>
        <begin position="59"/>
        <end position="73"/>
    </location>
</feature>
<dbReference type="RefSeq" id="WP_168727912.1">
    <property type="nucleotide sequence ID" value="NZ_CP051298.1"/>
</dbReference>
<proteinExistence type="predicted"/>
<dbReference type="AlphaFoldDB" id="A0A858ZUN8"/>
<dbReference type="EMBL" id="CP051298">
    <property type="protein sequence ID" value="QKD44477.1"/>
    <property type="molecule type" value="Genomic_DNA"/>
</dbReference>
<accession>A0A858ZUN8</accession>
<evidence type="ECO:0000313" key="3">
    <source>
        <dbReference type="Proteomes" id="UP000500755"/>
    </source>
</evidence>
<organism evidence="2 3">
    <name type="scientific">Alicycliphilus denitrificans</name>
    <dbReference type="NCBI Taxonomy" id="179636"/>
    <lineage>
        <taxon>Bacteria</taxon>
        <taxon>Pseudomonadati</taxon>
        <taxon>Pseudomonadota</taxon>
        <taxon>Betaproteobacteria</taxon>
        <taxon>Burkholderiales</taxon>
        <taxon>Comamonadaceae</taxon>
        <taxon>Alicycliphilus</taxon>
    </lineage>
</organism>